<dbReference type="CDD" id="cd04301">
    <property type="entry name" value="NAT_SF"/>
    <property type="match status" value="1"/>
</dbReference>
<protein>
    <submittedName>
        <fullName evidence="4">GNAT superfamily N-acetyltransferase</fullName>
    </submittedName>
</protein>
<comment type="caution">
    <text evidence="4">The sequence shown here is derived from an EMBL/GenBank/DDBJ whole genome shotgun (WGS) entry which is preliminary data.</text>
</comment>
<proteinExistence type="predicted"/>
<feature type="domain" description="N-acetyltransferase" evidence="3">
    <location>
        <begin position="5"/>
        <end position="152"/>
    </location>
</feature>
<dbReference type="AlphaFoldDB" id="A0A7W8YPG8"/>
<organism evidence="4 5">
    <name type="scientific">Pedobacter cryoconitis</name>
    <dbReference type="NCBI Taxonomy" id="188932"/>
    <lineage>
        <taxon>Bacteria</taxon>
        <taxon>Pseudomonadati</taxon>
        <taxon>Bacteroidota</taxon>
        <taxon>Sphingobacteriia</taxon>
        <taxon>Sphingobacteriales</taxon>
        <taxon>Sphingobacteriaceae</taxon>
        <taxon>Pedobacter</taxon>
    </lineage>
</organism>
<dbReference type="RefSeq" id="WP_183865576.1">
    <property type="nucleotide sequence ID" value="NZ_JACHCF010000001.1"/>
</dbReference>
<sequence>MSAELTFRLATKQDLPDILEMLADDTLGAERENNVLSDKYIEAFEKICNDPNQELTIAEINGDKVATFQLTFLQYLTYEGGLRAQIEAVRTSSEYRGQGIGTKVFDYAIHRAKEKGCHMVQLTSDKRRPDAIRFYEKIGFVSSHEGMKLKLK</sequence>
<dbReference type="PANTHER" id="PTHR10545">
    <property type="entry name" value="DIAMINE N-ACETYLTRANSFERASE"/>
    <property type="match status" value="1"/>
</dbReference>
<dbReference type="Pfam" id="PF00583">
    <property type="entry name" value="Acetyltransf_1"/>
    <property type="match status" value="1"/>
</dbReference>
<evidence type="ECO:0000313" key="5">
    <source>
        <dbReference type="Proteomes" id="UP000537718"/>
    </source>
</evidence>
<dbReference type="InterPro" id="IPR016181">
    <property type="entry name" value="Acyl_CoA_acyltransferase"/>
</dbReference>
<dbReference type="InterPro" id="IPR000182">
    <property type="entry name" value="GNAT_dom"/>
</dbReference>
<keyword evidence="1 4" id="KW-0808">Transferase</keyword>
<evidence type="ECO:0000256" key="2">
    <source>
        <dbReference type="ARBA" id="ARBA00023315"/>
    </source>
</evidence>
<dbReference type="Proteomes" id="UP000537718">
    <property type="component" value="Unassembled WGS sequence"/>
</dbReference>
<evidence type="ECO:0000313" key="4">
    <source>
        <dbReference type="EMBL" id="MBB5619437.1"/>
    </source>
</evidence>
<accession>A0A7W8YPG8</accession>
<dbReference type="InterPro" id="IPR051016">
    <property type="entry name" value="Diverse_Substrate_AcTransf"/>
</dbReference>
<evidence type="ECO:0000259" key="3">
    <source>
        <dbReference type="PROSITE" id="PS51186"/>
    </source>
</evidence>
<reference evidence="4 5" key="1">
    <citation type="submission" date="2020-08" db="EMBL/GenBank/DDBJ databases">
        <title>Genomic Encyclopedia of Type Strains, Phase IV (KMG-V): Genome sequencing to study the core and pangenomes of soil and plant-associated prokaryotes.</title>
        <authorList>
            <person name="Whitman W."/>
        </authorList>
    </citation>
    <scope>NUCLEOTIDE SEQUENCE [LARGE SCALE GENOMIC DNA]</scope>
    <source>
        <strain evidence="4 5">MP7CTX6</strain>
    </source>
</reference>
<dbReference type="SUPFAM" id="SSF55729">
    <property type="entry name" value="Acyl-CoA N-acyltransferases (Nat)"/>
    <property type="match status" value="1"/>
</dbReference>
<dbReference type="PANTHER" id="PTHR10545:SF29">
    <property type="entry name" value="GH14572P-RELATED"/>
    <property type="match status" value="1"/>
</dbReference>
<dbReference type="EMBL" id="JACHCF010000001">
    <property type="protein sequence ID" value="MBB5619437.1"/>
    <property type="molecule type" value="Genomic_DNA"/>
</dbReference>
<dbReference type="GO" id="GO:0008080">
    <property type="term" value="F:N-acetyltransferase activity"/>
    <property type="evidence" value="ECO:0007669"/>
    <property type="project" value="UniProtKB-ARBA"/>
</dbReference>
<dbReference type="PROSITE" id="PS51186">
    <property type="entry name" value="GNAT"/>
    <property type="match status" value="1"/>
</dbReference>
<gene>
    <name evidence="4" type="ORF">HDE69_000473</name>
</gene>
<name>A0A7W8YPG8_9SPHI</name>
<dbReference type="Gene3D" id="3.40.630.30">
    <property type="match status" value="1"/>
</dbReference>
<keyword evidence="2" id="KW-0012">Acyltransferase</keyword>
<evidence type="ECO:0000256" key="1">
    <source>
        <dbReference type="ARBA" id="ARBA00022679"/>
    </source>
</evidence>